<keyword evidence="1" id="KW-0614">Plasmid</keyword>
<geneLocation type="plasmid" evidence="2">
    <name>pKpQIL-UK</name>
</geneLocation>
<name>A0A1X9QA97_KLEPN</name>
<reference evidence="1" key="1">
    <citation type="journal article" date="2017" name="J. Antimicrob. Chemother.">
        <title>Major role of pKpQIL-like plasmids in the early dissemination of KPC-type carbapenemases in the UK.</title>
        <authorList>
            <person name="Doumith M."/>
            <person name="Findlay J."/>
            <person name="Hirani H."/>
            <person name="Hopkins K.L."/>
            <person name="Livermore D.M."/>
            <person name="Dodgson A."/>
            <person name="Woodford N."/>
        </authorList>
    </citation>
    <scope>NUCLEOTIDE SEQUENCE</scope>
    <source>
        <plasmid evidence="1">pKpQIL-D1</plasmid>
        <plasmid evidence="2">pKpQIL-UK</plasmid>
    </source>
</reference>
<sequence>MNGFGIEGPKKNTMIEVRIKQVNQSHSSFQGLNNCQINPAAIVPQTTPPIRASEIVECSIDFVSPKITPLCFIKLQAMRQGISY</sequence>
<protein>
    <submittedName>
        <fullName evidence="1">Uncharacterized protein</fullName>
    </submittedName>
</protein>
<geneLocation type="plasmid" evidence="1">
    <name>pKpQIL-D1</name>
</geneLocation>
<evidence type="ECO:0000313" key="1">
    <source>
        <dbReference type="EMBL" id="ARQ19472.1"/>
    </source>
</evidence>
<organism evidence="1">
    <name type="scientific">Klebsiella pneumoniae</name>
    <dbReference type="NCBI Taxonomy" id="573"/>
    <lineage>
        <taxon>Bacteria</taxon>
        <taxon>Pseudomonadati</taxon>
        <taxon>Pseudomonadota</taxon>
        <taxon>Gammaproteobacteria</taxon>
        <taxon>Enterobacterales</taxon>
        <taxon>Enterobacteriaceae</taxon>
        <taxon>Klebsiella/Raoultella group</taxon>
        <taxon>Klebsiella</taxon>
        <taxon>Klebsiella pneumoniae complex</taxon>
    </lineage>
</organism>
<accession>A0A1X9QA97</accession>
<dbReference type="AlphaFoldDB" id="A0A1X9QA97"/>
<evidence type="ECO:0000313" key="2">
    <source>
        <dbReference type="EMBL" id="ARQ19670.1"/>
    </source>
</evidence>
<dbReference type="EMBL" id="KY798505">
    <property type="protein sequence ID" value="ARQ19472.1"/>
    <property type="molecule type" value="Genomic_DNA"/>
</dbReference>
<dbReference type="RefSeq" id="WP_004198978.1">
    <property type="nucleotide sequence ID" value="NC_021655.1"/>
</dbReference>
<dbReference type="EMBL" id="KY798507">
    <property type="protein sequence ID" value="ARQ19670.1"/>
    <property type="molecule type" value="Genomic_DNA"/>
</dbReference>
<proteinExistence type="predicted"/>